<dbReference type="SUPFAM" id="SSF55315">
    <property type="entry name" value="L30e-like"/>
    <property type="match status" value="1"/>
</dbReference>
<dbReference type="RefSeq" id="WP_175605669.1">
    <property type="nucleotide sequence ID" value="NZ_JABWGO010000015.1"/>
</dbReference>
<protein>
    <submittedName>
        <fullName evidence="1">Uncharacterized protein</fullName>
    </submittedName>
</protein>
<comment type="caution">
    <text evidence="1">The sequence shown here is derived from an EMBL/GenBank/DDBJ whole genome shotgun (WGS) entry which is preliminary data.</text>
</comment>
<evidence type="ECO:0000313" key="1">
    <source>
        <dbReference type="EMBL" id="NUW46200.1"/>
    </source>
</evidence>
<dbReference type="Proteomes" id="UP000546126">
    <property type="component" value="Unassembled WGS sequence"/>
</dbReference>
<dbReference type="AlphaFoldDB" id="A0A7Y6IXY4"/>
<gene>
    <name evidence="1" type="ORF">HT134_39715</name>
</gene>
<keyword evidence="2" id="KW-1185">Reference proteome</keyword>
<reference evidence="1 2" key="1">
    <citation type="submission" date="2020-06" db="EMBL/GenBank/DDBJ databases">
        <authorList>
            <person name="Chanama M."/>
        </authorList>
    </citation>
    <scope>NUCLEOTIDE SEQUENCE [LARGE SCALE GENOMIC DNA]</scope>
    <source>
        <strain evidence="1 2">TBRC6557</strain>
    </source>
</reference>
<accession>A0A7Y6IXY4</accession>
<dbReference type="Gene3D" id="3.30.1330.30">
    <property type="match status" value="1"/>
</dbReference>
<sequence length="384" mass="42263">MHDDGFLRELVAMKDEMGVVSLYVTAGPRVDPGIRPAWEIRLRDELAAVRAQVSAWPERIRRSTVLEHLDALEPEIDRLVDPSEPGIGRALFAPVCSDEIQRTSLQIPFVTCAVLESTAYVRPMLTAMATGAPAGVVVVRRDGVRIVDYRYGKAEDVYRSAYALDSDDWREMRGPAQAGTDQRSSVHRDLFRRRAEENLVRHLYAIAPEITGRVGSLGWQDVLLVGEPRLTSALGNALRPLDPVRVDKVVPDEPAADVVNRIVEELVTVRVRRDAELVQRVVDTTLSGGRAVLGAPQTLAVLNEGRVGRLLLDENGHWHGGRGPDGFLYPADQVPRGMVTTDEPDLGERMIERALESRAEVTIIHPHAAGALAPYGGVGALLRW</sequence>
<dbReference type="InterPro" id="IPR040983">
    <property type="entry name" value="Bact_RF_family5"/>
</dbReference>
<dbReference type="Pfam" id="PF18846">
    <property type="entry name" value="baeRF_family5"/>
    <property type="match status" value="1"/>
</dbReference>
<proteinExistence type="predicted"/>
<name>A0A7Y6IXY4_9ACTN</name>
<dbReference type="EMBL" id="JABWGO010000015">
    <property type="protein sequence ID" value="NUW46200.1"/>
    <property type="molecule type" value="Genomic_DNA"/>
</dbReference>
<dbReference type="InterPro" id="IPR029064">
    <property type="entry name" value="Ribosomal_eL30-like_sf"/>
</dbReference>
<evidence type="ECO:0000313" key="2">
    <source>
        <dbReference type="Proteomes" id="UP000546126"/>
    </source>
</evidence>
<organism evidence="1 2">
    <name type="scientific">Nonomuraea rhodomycinica</name>
    <dbReference type="NCBI Taxonomy" id="1712872"/>
    <lineage>
        <taxon>Bacteria</taxon>
        <taxon>Bacillati</taxon>
        <taxon>Actinomycetota</taxon>
        <taxon>Actinomycetes</taxon>
        <taxon>Streptosporangiales</taxon>
        <taxon>Streptosporangiaceae</taxon>
        <taxon>Nonomuraea</taxon>
    </lineage>
</organism>